<comment type="caution">
    <text evidence="4">The sequence shown here is derived from an EMBL/GenBank/DDBJ whole genome shotgun (WGS) entry which is preliminary data.</text>
</comment>
<dbReference type="SUPFAM" id="SSF48179">
    <property type="entry name" value="6-phosphogluconate dehydrogenase C-terminal domain-like"/>
    <property type="match status" value="1"/>
</dbReference>
<dbReference type="Pfam" id="PF01232">
    <property type="entry name" value="Mannitol_dh"/>
    <property type="match status" value="1"/>
</dbReference>
<name>A0A366HIB8_9BURK</name>
<evidence type="ECO:0000313" key="4">
    <source>
        <dbReference type="EMBL" id="RBP41666.1"/>
    </source>
</evidence>
<feature type="domain" description="Mannitol dehydrogenase N-terminal" evidence="2">
    <location>
        <begin position="29"/>
        <end position="280"/>
    </location>
</feature>
<dbReference type="OrthoDB" id="271711at2"/>
<dbReference type="InterPro" id="IPR013131">
    <property type="entry name" value="Mannitol_DH_N"/>
</dbReference>
<dbReference type="Pfam" id="PF08125">
    <property type="entry name" value="Mannitol_dh_C"/>
    <property type="match status" value="1"/>
</dbReference>
<organism evidence="4 5">
    <name type="scientific">Eoetvoesiella caeni</name>
    <dbReference type="NCBI Taxonomy" id="645616"/>
    <lineage>
        <taxon>Bacteria</taxon>
        <taxon>Pseudomonadati</taxon>
        <taxon>Pseudomonadota</taxon>
        <taxon>Betaproteobacteria</taxon>
        <taxon>Burkholderiales</taxon>
        <taxon>Alcaligenaceae</taxon>
        <taxon>Eoetvoesiella</taxon>
    </lineage>
</organism>
<evidence type="ECO:0000259" key="3">
    <source>
        <dbReference type="Pfam" id="PF08125"/>
    </source>
</evidence>
<dbReference type="InterPro" id="IPR000669">
    <property type="entry name" value="Mannitol_DH"/>
</dbReference>
<dbReference type="Proteomes" id="UP000253628">
    <property type="component" value="Unassembled WGS sequence"/>
</dbReference>
<sequence length="508" mass="54971">MTQLSNATLGLVPAGIAKPSYDRSAVPTRIVHMGAGSFHRSHQAVYTDEAMQQGDPNWGILAVSVHNPAINHALVPQDGLYTSIVDDNGNRSARIIGSLTRLACLADARHEVIDALCSEQTEIVTLTITERGYGYSALHDGLDDSLPHIQLDLNAPQSARSPIGVLAWAIYQRKLHGLPPFTLLSCDHLPANGKILQRVLEHYIERVQDDLNDPGLLQYFLDQYACPCSLVDRAVLACTAADIAATESLLGLHDAAPVVAEPFSQWIIQDWFSAGRPKWENTGAMLVPHVAPFEKAQEVMLDAGRFALAHLAAVAGYKTLAQAMAEPEIARYMAGLLNDAIVTLPKHQGYDWDAYKQELLGRFANSALQASTAQSTIDGTTILASGIVAPAQLRLARGLSIEHHATAIAAWMRFLTGRSERQEELLLSDPLQAELARAMEAAGGRDASAFDLAEALLNIPAIFGTELPNDLEFARRVTAALQDLMSLRVLGTVTVLNNPELRTAPTDP</sequence>
<feature type="domain" description="Mannitol dehydrogenase C-terminal" evidence="3">
    <location>
        <begin position="289"/>
        <end position="484"/>
    </location>
</feature>
<dbReference type="InterPro" id="IPR013118">
    <property type="entry name" value="Mannitol_DH_C"/>
</dbReference>
<dbReference type="PANTHER" id="PTHR43362">
    <property type="entry name" value="MANNITOL DEHYDROGENASE DSF1-RELATED"/>
    <property type="match status" value="1"/>
</dbReference>
<dbReference type="GO" id="GO:0016616">
    <property type="term" value="F:oxidoreductase activity, acting on the CH-OH group of donors, NAD or NADP as acceptor"/>
    <property type="evidence" value="ECO:0007669"/>
    <property type="project" value="TreeGrafter"/>
</dbReference>
<dbReference type="PRINTS" id="PR00084">
    <property type="entry name" value="MTLDHDRGNASE"/>
</dbReference>
<dbReference type="PANTHER" id="PTHR43362:SF1">
    <property type="entry name" value="MANNITOL DEHYDROGENASE 2-RELATED"/>
    <property type="match status" value="1"/>
</dbReference>
<dbReference type="InterPro" id="IPR008927">
    <property type="entry name" value="6-PGluconate_DH-like_C_sf"/>
</dbReference>
<dbReference type="InterPro" id="IPR050988">
    <property type="entry name" value="Mannitol_DH/Oxidoreductase"/>
</dbReference>
<dbReference type="RefSeq" id="WP_113931934.1">
    <property type="nucleotide sequence ID" value="NZ_JACCEU010000002.1"/>
</dbReference>
<protein>
    <submittedName>
        <fullName evidence="4">Fructuronate reductase</fullName>
    </submittedName>
</protein>
<evidence type="ECO:0000256" key="1">
    <source>
        <dbReference type="ARBA" id="ARBA00023002"/>
    </source>
</evidence>
<dbReference type="EMBL" id="QNRQ01000002">
    <property type="protein sequence ID" value="RBP41666.1"/>
    <property type="molecule type" value="Genomic_DNA"/>
</dbReference>
<proteinExistence type="predicted"/>
<keyword evidence="1" id="KW-0560">Oxidoreductase</keyword>
<dbReference type="InterPro" id="IPR036291">
    <property type="entry name" value="NAD(P)-bd_dom_sf"/>
</dbReference>
<accession>A0A366HIB8</accession>
<dbReference type="Gene3D" id="3.40.50.720">
    <property type="entry name" value="NAD(P)-binding Rossmann-like Domain"/>
    <property type="match status" value="1"/>
</dbReference>
<dbReference type="Gene3D" id="1.10.1040.10">
    <property type="entry name" value="N-(1-d-carboxylethyl)-l-norvaline Dehydrogenase, domain 2"/>
    <property type="match status" value="1"/>
</dbReference>
<dbReference type="InterPro" id="IPR013328">
    <property type="entry name" value="6PGD_dom2"/>
</dbReference>
<gene>
    <name evidence="4" type="ORF">DFR37_10245</name>
</gene>
<evidence type="ECO:0000313" key="5">
    <source>
        <dbReference type="Proteomes" id="UP000253628"/>
    </source>
</evidence>
<keyword evidence="5" id="KW-1185">Reference proteome</keyword>
<evidence type="ECO:0000259" key="2">
    <source>
        <dbReference type="Pfam" id="PF01232"/>
    </source>
</evidence>
<dbReference type="AlphaFoldDB" id="A0A366HIB8"/>
<dbReference type="SUPFAM" id="SSF51735">
    <property type="entry name" value="NAD(P)-binding Rossmann-fold domains"/>
    <property type="match status" value="1"/>
</dbReference>
<reference evidence="4 5" key="1">
    <citation type="submission" date="2018-06" db="EMBL/GenBank/DDBJ databases">
        <title>Genomic Encyclopedia of Type Strains, Phase IV (KMG-IV): sequencing the most valuable type-strain genomes for metagenomic binning, comparative biology and taxonomic classification.</title>
        <authorList>
            <person name="Goeker M."/>
        </authorList>
    </citation>
    <scope>NUCLEOTIDE SEQUENCE [LARGE SCALE GENOMIC DNA]</scope>
    <source>
        <strain evidence="4 5">DSM 25520</strain>
    </source>
</reference>